<dbReference type="SMART" id="SM00421">
    <property type="entry name" value="HTH_LUXR"/>
    <property type="match status" value="1"/>
</dbReference>
<name>A0A099KIX7_COLPS</name>
<proteinExistence type="predicted"/>
<dbReference type="InterPro" id="IPR001789">
    <property type="entry name" value="Sig_transdc_resp-reg_receiver"/>
</dbReference>
<dbReference type="PANTHER" id="PTHR43214:SF43">
    <property type="entry name" value="TWO-COMPONENT RESPONSE REGULATOR"/>
    <property type="match status" value="1"/>
</dbReference>
<sequence length="206" mass="22643">MPIKILIADDHAIVRSGLTLLLNSQLSYQVMASVSNGEQLLLECQANQPDLIITDLSMPGLGGVELIRRILLKWPSINIMVFSIYQNPYLVKRLIDMGVKGYISKNSDTEILLAGIKAINRAEIYSSPDICMDTEQEKPLSKLTARELDIFCCIANGLSAKQSSEKLFLSEKTVSNNVSLIKKKLKIASSIEIVHLAILEGLASPS</sequence>
<dbReference type="SUPFAM" id="SSF46894">
    <property type="entry name" value="C-terminal effector domain of the bipartite response regulators"/>
    <property type="match status" value="1"/>
</dbReference>
<dbReference type="Gene3D" id="3.40.50.2300">
    <property type="match status" value="1"/>
</dbReference>
<feature type="modified residue" description="4-aspartylphosphate" evidence="3">
    <location>
        <position position="55"/>
    </location>
</feature>
<dbReference type="PROSITE" id="PS50043">
    <property type="entry name" value="HTH_LUXR_2"/>
    <property type="match status" value="1"/>
</dbReference>
<dbReference type="InterPro" id="IPR058245">
    <property type="entry name" value="NreC/VraR/RcsB-like_REC"/>
</dbReference>
<dbReference type="Pfam" id="PF00072">
    <property type="entry name" value="Response_reg"/>
    <property type="match status" value="1"/>
</dbReference>
<dbReference type="PROSITE" id="PS50110">
    <property type="entry name" value="RESPONSE_REGULATORY"/>
    <property type="match status" value="1"/>
</dbReference>
<dbReference type="GO" id="GO:0000160">
    <property type="term" value="P:phosphorelay signal transduction system"/>
    <property type="evidence" value="ECO:0007669"/>
    <property type="project" value="InterPro"/>
</dbReference>
<dbReference type="GO" id="GO:0003677">
    <property type="term" value="F:DNA binding"/>
    <property type="evidence" value="ECO:0007669"/>
    <property type="project" value="UniProtKB-KW"/>
</dbReference>
<feature type="domain" description="Response regulatory" evidence="5">
    <location>
        <begin position="4"/>
        <end position="120"/>
    </location>
</feature>
<dbReference type="Proteomes" id="UP000029843">
    <property type="component" value="Unassembled WGS sequence"/>
</dbReference>
<evidence type="ECO:0000256" key="1">
    <source>
        <dbReference type="ARBA" id="ARBA00022553"/>
    </source>
</evidence>
<dbReference type="Pfam" id="PF00196">
    <property type="entry name" value="GerE"/>
    <property type="match status" value="1"/>
</dbReference>
<evidence type="ECO:0000259" key="4">
    <source>
        <dbReference type="PROSITE" id="PS50043"/>
    </source>
</evidence>
<dbReference type="PANTHER" id="PTHR43214">
    <property type="entry name" value="TWO-COMPONENT RESPONSE REGULATOR"/>
    <property type="match status" value="1"/>
</dbReference>
<accession>A0A099KIX7</accession>
<dbReference type="SMART" id="SM00448">
    <property type="entry name" value="REC"/>
    <property type="match status" value="1"/>
</dbReference>
<keyword evidence="1 3" id="KW-0597">Phosphoprotein</keyword>
<keyword evidence="2" id="KW-0238">DNA-binding</keyword>
<dbReference type="InterPro" id="IPR016032">
    <property type="entry name" value="Sig_transdc_resp-reg_C-effctor"/>
</dbReference>
<dbReference type="CDD" id="cd17535">
    <property type="entry name" value="REC_NarL-like"/>
    <property type="match status" value="1"/>
</dbReference>
<organism evidence="6 7">
    <name type="scientific">Colwellia psychrerythraea</name>
    <name type="common">Vibrio psychroerythus</name>
    <dbReference type="NCBI Taxonomy" id="28229"/>
    <lineage>
        <taxon>Bacteria</taxon>
        <taxon>Pseudomonadati</taxon>
        <taxon>Pseudomonadota</taxon>
        <taxon>Gammaproteobacteria</taxon>
        <taxon>Alteromonadales</taxon>
        <taxon>Colwelliaceae</taxon>
        <taxon>Colwellia</taxon>
    </lineage>
</organism>
<protein>
    <submittedName>
        <fullName evidence="6">Two component transcriptional regulator, LuxR family</fullName>
    </submittedName>
</protein>
<evidence type="ECO:0000256" key="3">
    <source>
        <dbReference type="PROSITE-ProRule" id="PRU00169"/>
    </source>
</evidence>
<dbReference type="SUPFAM" id="SSF52172">
    <property type="entry name" value="CheY-like"/>
    <property type="match status" value="1"/>
</dbReference>
<gene>
    <name evidence="6" type="ORF">ND2E_3716</name>
</gene>
<dbReference type="CDD" id="cd06170">
    <property type="entry name" value="LuxR_C_like"/>
    <property type="match status" value="1"/>
</dbReference>
<evidence type="ECO:0000259" key="5">
    <source>
        <dbReference type="PROSITE" id="PS50110"/>
    </source>
</evidence>
<dbReference type="EMBL" id="JQED01000037">
    <property type="protein sequence ID" value="KGJ90160.1"/>
    <property type="molecule type" value="Genomic_DNA"/>
</dbReference>
<dbReference type="InterPro" id="IPR039420">
    <property type="entry name" value="WalR-like"/>
</dbReference>
<dbReference type="OrthoDB" id="9796655at2"/>
<dbReference type="AlphaFoldDB" id="A0A099KIX7"/>
<feature type="domain" description="HTH luxR-type" evidence="4">
    <location>
        <begin position="136"/>
        <end position="201"/>
    </location>
</feature>
<reference evidence="6 7" key="1">
    <citation type="submission" date="2014-08" db="EMBL/GenBank/DDBJ databases">
        <title>Genomic and Phenotypic Diversity of Colwellia psychrerythraea strains from Disparate Marine Basins.</title>
        <authorList>
            <person name="Techtmann S.M."/>
            <person name="Stelling S.C."/>
            <person name="Utturkar S.M."/>
            <person name="Alshibli N."/>
            <person name="Harris A."/>
            <person name="Brown S.D."/>
            <person name="Hazen T.C."/>
        </authorList>
    </citation>
    <scope>NUCLEOTIDE SEQUENCE [LARGE SCALE GENOMIC DNA]</scope>
    <source>
        <strain evidence="6 7">ND2E</strain>
    </source>
</reference>
<comment type="caution">
    <text evidence="6">The sequence shown here is derived from an EMBL/GenBank/DDBJ whole genome shotgun (WGS) entry which is preliminary data.</text>
</comment>
<evidence type="ECO:0000256" key="2">
    <source>
        <dbReference type="ARBA" id="ARBA00023125"/>
    </source>
</evidence>
<dbReference type="GO" id="GO:0006355">
    <property type="term" value="P:regulation of DNA-templated transcription"/>
    <property type="evidence" value="ECO:0007669"/>
    <property type="project" value="InterPro"/>
</dbReference>
<dbReference type="InterPro" id="IPR000792">
    <property type="entry name" value="Tscrpt_reg_LuxR_C"/>
</dbReference>
<dbReference type="PRINTS" id="PR00038">
    <property type="entry name" value="HTHLUXR"/>
</dbReference>
<dbReference type="PATRIC" id="fig|28229.4.peg.2868"/>
<evidence type="ECO:0000313" key="6">
    <source>
        <dbReference type="EMBL" id="KGJ90160.1"/>
    </source>
</evidence>
<dbReference type="InterPro" id="IPR011006">
    <property type="entry name" value="CheY-like_superfamily"/>
</dbReference>
<dbReference type="RefSeq" id="WP_033094533.1">
    <property type="nucleotide sequence ID" value="NZ_JQED01000037.1"/>
</dbReference>
<evidence type="ECO:0000313" key="7">
    <source>
        <dbReference type="Proteomes" id="UP000029843"/>
    </source>
</evidence>